<dbReference type="InterPro" id="IPR038551">
    <property type="entry name" value="Ribosomal_eS26_sf"/>
</dbReference>
<evidence type="ECO:0000256" key="3">
    <source>
        <dbReference type="ARBA" id="ARBA00023274"/>
    </source>
</evidence>
<dbReference type="RefSeq" id="XP_005849260.1">
    <property type="nucleotide sequence ID" value="XM_005849198.1"/>
</dbReference>
<dbReference type="InParanoid" id="E1ZB33"/>
<dbReference type="AlphaFoldDB" id="E1ZB33"/>
<protein>
    <recommendedName>
        <fullName evidence="4">40S ribosomal protein S26</fullName>
    </recommendedName>
</protein>
<comment type="similarity">
    <text evidence="1 4">Belongs to the eukaryotic ribosomal protein eS26 family.</text>
</comment>
<keyword evidence="6" id="KW-1185">Reference proteome</keyword>
<proteinExistence type="inferred from homology"/>
<accession>E1ZB33</accession>
<dbReference type="eggNOG" id="KOG1768">
    <property type="taxonomic scope" value="Eukaryota"/>
</dbReference>
<dbReference type="Gene3D" id="3.30.1740.20">
    <property type="entry name" value="Ribosomal protein S26e"/>
    <property type="match status" value="1"/>
</dbReference>
<dbReference type="OMA" id="SCARCAP"/>
<dbReference type="PANTHER" id="PTHR12538">
    <property type="entry name" value="40S RIBOSOMAL PROTEIN S26"/>
    <property type="match status" value="1"/>
</dbReference>
<dbReference type="InterPro" id="IPR000892">
    <property type="entry name" value="Ribosomal_eS26"/>
</dbReference>
<dbReference type="GO" id="GO:0003729">
    <property type="term" value="F:mRNA binding"/>
    <property type="evidence" value="ECO:0007669"/>
    <property type="project" value="TreeGrafter"/>
</dbReference>
<dbReference type="KEGG" id="cvr:CHLNCDRAFT_143518"/>
<dbReference type="GeneID" id="17356614"/>
<keyword evidence="3 4" id="KW-0687">Ribonucleoprotein</keyword>
<dbReference type="OrthoDB" id="10262653at2759"/>
<dbReference type="Pfam" id="PF01283">
    <property type="entry name" value="Ribosomal_S26e"/>
    <property type="match status" value="1"/>
</dbReference>
<dbReference type="FunCoup" id="E1ZB33">
    <property type="interactions" value="1418"/>
</dbReference>
<reference evidence="5 6" key="1">
    <citation type="journal article" date="2010" name="Plant Cell">
        <title>The Chlorella variabilis NC64A genome reveals adaptation to photosymbiosis, coevolution with viruses, and cryptic sex.</title>
        <authorList>
            <person name="Blanc G."/>
            <person name="Duncan G."/>
            <person name="Agarkova I."/>
            <person name="Borodovsky M."/>
            <person name="Gurnon J."/>
            <person name="Kuo A."/>
            <person name="Lindquist E."/>
            <person name="Lucas S."/>
            <person name="Pangilinan J."/>
            <person name="Polle J."/>
            <person name="Salamov A."/>
            <person name="Terry A."/>
            <person name="Yamada T."/>
            <person name="Dunigan D.D."/>
            <person name="Grigoriev I.V."/>
            <person name="Claverie J.M."/>
            <person name="Van Etten J.L."/>
        </authorList>
    </citation>
    <scope>NUCLEOTIDE SEQUENCE [LARGE SCALE GENOMIC DNA]</scope>
    <source>
        <strain evidence="5 6">NC64A</strain>
    </source>
</reference>
<dbReference type="STRING" id="554065.E1ZB33"/>
<evidence type="ECO:0000256" key="4">
    <source>
        <dbReference type="RuleBase" id="RU363128"/>
    </source>
</evidence>
<organism evidence="6">
    <name type="scientific">Chlorella variabilis</name>
    <name type="common">Green alga</name>
    <dbReference type="NCBI Taxonomy" id="554065"/>
    <lineage>
        <taxon>Eukaryota</taxon>
        <taxon>Viridiplantae</taxon>
        <taxon>Chlorophyta</taxon>
        <taxon>core chlorophytes</taxon>
        <taxon>Trebouxiophyceae</taxon>
        <taxon>Chlorellales</taxon>
        <taxon>Chlorellaceae</taxon>
        <taxon>Chlorella clade</taxon>
        <taxon>Chlorella</taxon>
    </lineage>
</organism>
<evidence type="ECO:0000313" key="6">
    <source>
        <dbReference type="Proteomes" id="UP000008141"/>
    </source>
</evidence>
<name>E1ZB33_CHLVA</name>
<gene>
    <name evidence="5" type="ORF">CHLNCDRAFT_143518</name>
</gene>
<dbReference type="PANTHER" id="PTHR12538:SF0">
    <property type="entry name" value="40S RIBOSOMAL PROTEIN S26"/>
    <property type="match status" value="1"/>
</dbReference>
<sequence length="159" mass="16815">MTKKRRNNGRNKHGRGHVRRVRCETSAAMVPKDKAIKRFLVRNMVDASALRDIAEASPLEGYALPKMYRKVYYSISASIHSRVVRVRSRKDRKNREPPARPFFRQACGPAGGWLGGLRGGPGGGGSGAPGGGFAGGFQGAAPRVQAGGAPGGGGWGAAF</sequence>
<evidence type="ECO:0000313" key="5">
    <source>
        <dbReference type="EMBL" id="EFN57158.1"/>
    </source>
</evidence>
<evidence type="ECO:0000256" key="1">
    <source>
        <dbReference type="ARBA" id="ARBA00008596"/>
    </source>
</evidence>
<keyword evidence="2 4" id="KW-0689">Ribosomal protein</keyword>
<dbReference type="GO" id="GO:0006412">
    <property type="term" value="P:translation"/>
    <property type="evidence" value="ECO:0007669"/>
    <property type="project" value="InterPro"/>
</dbReference>
<dbReference type="GO" id="GO:0022627">
    <property type="term" value="C:cytosolic small ribosomal subunit"/>
    <property type="evidence" value="ECO:0007669"/>
    <property type="project" value="TreeGrafter"/>
</dbReference>
<dbReference type="GO" id="GO:0003735">
    <property type="term" value="F:structural constituent of ribosome"/>
    <property type="evidence" value="ECO:0007669"/>
    <property type="project" value="InterPro"/>
</dbReference>
<dbReference type="Proteomes" id="UP000008141">
    <property type="component" value="Unassembled WGS sequence"/>
</dbReference>
<dbReference type="EMBL" id="GL433840">
    <property type="protein sequence ID" value="EFN57158.1"/>
    <property type="molecule type" value="Genomic_DNA"/>
</dbReference>
<evidence type="ECO:0000256" key="2">
    <source>
        <dbReference type="ARBA" id="ARBA00022980"/>
    </source>
</evidence>